<comment type="caution">
    <text evidence="2">The sequence shown here is derived from an EMBL/GenBank/DDBJ whole genome shotgun (WGS) entry which is preliminary data.</text>
</comment>
<dbReference type="AlphaFoldDB" id="A0A8T0NAW0"/>
<gene>
    <name evidence="2" type="ORF">PVAP13_9KG034593</name>
</gene>
<name>A0A8T0NAW0_PANVG</name>
<evidence type="ECO:0000259" key="1">
    <source>
        <dbReference type="Pfam" id="PF23287"/>
    </source>
</evidence>
<proteinExistence type="predicted"/>
<dbReference type="CDD" id="cd06086">
    <property type="entry name" value="KOW_Spt5_6"/>
    <property type="match status" value="1"/>
</dbReference>
<feature type="domain" description="Spt5 KOW" evidence="1">
    <location>
        <begin position="62"/>
        <end position="113"/>
    </location>
</feature>
<evidence type="ECO:0000313" key="2">
    <source>
        <dbReference type="EMBL" id="KAG2546153.1"/>
    </source>
</evidence>
<sequence length="115" mass="12685">MFAYYVVESSEVTTGITRIGGEAGNWLWSYLPDVLVSVSRGGDKVRRRWRRTDCHCNELEAVRPKKNEKLKIMNGSMRGVTGKLIGVDGFVGIVKVEGSLDVKIVDMVILGKVAA</sequence>
<dbReference type="Pfam" id="PF23287">
    <property type="entry name" value="KOW7_SPT5"/>
    <property type="match status" value="1"/>
</dbReference>
<keyword evidence="3" id="KW-1185">Reference proteome</keyword>
<organism evidence="2 3">
    <name type="scientific">Panicum virgatum</name>
    <name type="common">Blackwell switchgrass</name>
    <dbReference type="NCBI Taxonomy" id="38727"/>
    <lineage>
        <taxon>Eukaryota</taxon>
        <taxon>Viridiplantae</taxon>
        <taxon>Streptophyta</taxon>
        <taxon>Embryophyta</taxon>
        <taxon>Tracheophyta</taxon>
        <taxon>Spermatophyta</taxon>
        <taxon>Magnoliopsida</taxon>
        <taxon>Liliopsida</taxon>
        <taxon>Poales</taxon>
        <taxon>Poaceae</taxon>
        <taxon>PACMAD clade</taxon>
        <taxon>Panicoideae</taxon>
        <taxon>Panicodae</taxon>
        <taxon>Paniceae</taxon>
        <taxon>Panicinae</taxon>
        <taxon>Panicum</taxon>
        <taxon>Panicum sect. Hiantes</taxon>
    </lineage>
</organism>
<dbReference type="EMBL" id="CM029053">
    <property type="protein sequence ID" value="KAG2546153.1"/>
    <property type="molecule type" value="Genomic_DNA"/>
</dbReference>
<accession>A0A8T0NAW0</accession>
<dbReference type="InterPro" id="IPR057934">
    <property type="entry name" value="KOW_Spt5_7"/>
</dbReference>
<evidence type="ECO:0000313" key="3">
    <source>
        <dbReference type="Proteomes" id="UP000823388"/>
    </source>
</evidence>
<reference evidence="2" key="1">
    <citation type="submission" date="2020-05" db="EMBL/GenBank/DDBJ databases">
        <title>WGS assembly of Panicum virgatum.</title>
        <authorList>
            <person name="Lovell J.T."/>
            <person name="Jenkins J."/>
            <person name="Shu S."/>
            <person name="Juenger T.E."/>
            <person name="Schmutz J."/>
        </authorList>
    </citation>
    <scope>NUCLEOTIDE SEQUENCE</scope>
    <source>
        <strain evidence="2">AP13</strain>
    </source>
</reference>
<protein>
    <recommendedName>
        <fullName evidence="1">Spt5 KOW domain-containing protein</fullName>
    </recommendedName>
</protein>
<dbReference type="Proteomes" id="UP000823388">
    <property type="component" value="Chromosome 9K"/>
</dbReference>